<comment type="caution">
    <text evidence="2">The sequence shown here is derived from an EMBL/GenBank/DDBJ whole genome shotgun (WGS) entry which is preliminary data.</text>
</comment>
<dbReference type="Pfam" id="PF07963">
    <property type="entry name" value="N_methyl"/>
    <property type="match status" value="1"/>
</dbReference>
<dbReference type="NCBIfam" id="TIGR02532">
    <property type="entry name" value="IV_pilin_GFxxxE"/>
    <property type="match status" value="1"/>
</dbReference>
<organism evidence="2 3">
    <name type="scientific">Diplocloster agilis</name>
    <dbReference type="NCBI Taxonomy" id="2850323"/>
    <lineage>
        <taxon>Bacteria</taxon>
        <taxon>Bacillati</taxon>
        <taxon>Bacillota</taxon>
        <taxon>Clostridia</taxon>
        <taxon>Lachnospirales</taxon>
        <taxon>Lachnospiraceae</taxon>
        <taxon>Diplocloster</taxon>
    </lineage>
</organism>
<dbReference type="AlphaFoldDB" id="A0A949N9W7"/>
<feature type="transmembrane region" description="Helical" evidence="1">
    <location>
        <begin position="20"/>
        <end position="41"/>
    </location>
</feature>
<dbReference type="EMBL" id="JAHQCW010000005">
    <property type="protein sequence ID" value="MBU9735827.1"/>
    <property type="molecule type" value="Genomic_DNA"/>
</dbReference>
<dbReference type="RefSeq" id="WP_158344756.1">
    <property type="nucleotide sequence ID" value="NZ_JAHQCW010000005.1"/>
</dbReference>
<sequence length="304" mass="34108">MKNNTICRKNTKGFTLTEMIVVLVIIVILIALLVPTLVGYIDKAKEKEAIAECRRAVVSTQTLASEKYGLDNEVSGGIAFLAKYKDEIFELAELPDKARISYLSFQNEGASADGASRSISMLKFTSSSNIKVIYDASKDPKYRIDWEDAGAGKYLSDAQELWGSKDYINNDKLWEAFLKDNSDAPLTDTEVQLMNEFAEKFGCTLKVDPNTLQWRPVLVRGTDTVLLFTPSDPVTHKNQNTPVFYDGNNFYYYVRKDYKGNLEINLSAVTMDNAQRLIDNALSSKTLNTDDIAPNQGAWVKYEP</sequence>
<keyword evidence="1" id="KW-1133">Transmembrane helix</keyword>
<dbReference type="SUPFAM" id="SSF54523">
    <property type="entry name" value="Pili subunits"/>
    <property type="match status" value="1"/>
</dbReference>
<accession>A0A949N9W7</accession>
<keyword evidence="1" id="KW-0812">Transmembrane</keyword>
<dbReference type="InterPro" id="IPR012902">
    <property type="entry name" value="N_methyl_site"/>
</dbReference>
<dbReference type="Gene3D" id="3.30.700.10">
    <property type="entry name" value="Glycoprotein, Type 4 Pilin"/>
    <property type="match status" value="1"/>
</dbReference>
<dbReference type="Proteomes" id="UP000712157">
    <property type="component" value="Unassembled WGS sequence"/>
</dbReference>
<dbReference type="InterPro" id="IPR045584">
    <property type="entry name" value="Pilin-like"/>
</dbReference>
<name>A0A949N9W7_9FIRM</name>
<evidence type="ECO:0000256" key="1">
    <source>
        <dbReference type="SAM" id="Phobius"/>
    </source>
</evidence>
<protein>
    <submittedName>
        <fullName evidence="2">Prepilin-type N-terminal cleavage/methylation domain-containing protein</fullName>
    </submittedName>
</protein>
<evidence type="ECO:0000313" key="3">
    <source>
        <dbReference type="Proteomes" id="UP000712157"/>
    </source>
</evidence>
<keyword evidence="1" id="KW-0472">Membrane</keyword>
<evidence type="ECO:0000313" key="2">
    <source>
        <dbReference type="EMBL" id="MBU9735827.1"/>
    </source>
</evidence>
<reference evidence="2" key="1">
    <citation type="submission" date="2021-06" db="EMBL/GenBank/DDBJ databases">
        <title>Description of novel taxa of the family Lachnospiraceae.</title>
        <authorList>
            <person name="Chaplin A.V."/>
            <person name="Sokolova S.R."/>
            <person name="Pikina A.P."/>
            <person name="Korzhanova M."/>
            <person name="Belova V."/>
            <person name="Korostin D."/>
            <person name="Efimov B.A."/>
        </authorList>
    </citation>
    <scope>NUCLEOTIDE SEQUENCE</scope>
    <source>
        <strain evidence="2">ASD5720</strain>
    </source>
</reference>
<gene>
    <name evidence="2" type="ORF">KTH89_04710</name>
</gene>
<proteinExistence type="predicted"/>
<keyword evidence="3" id="KW-1185">Reference proteome</keyword>